<dbReference type="AlphaFoldDB" id="A0A6T1GWJ5"/>
<evidence type="ECO:0000256" key="1">
    <source>
        <dbReference type="SAM" id="MobiDB-lite"/>
    </source>
</evidence>
<reference evidence="2" key="1">
    <citation type="submission" date="2021-01" db="EMBL/GenBank/DDBJ databases">
        <authorList>
            <person name="Corre E."/>
            <person name="Pelletier E."/>
            <person name="Niang G."/>
            <person name="Scheremetjew M."/>
            <person name="Finn R."/>
            <person name="Kale V."/>
            <person name="Holt S."/>
            <person name="Cochrane G."/>
            <person name="Meng A."/>
            <person name="Brown T."/>
            <person name="Cohen L."/>
        </authorList>
    </citation>
    <scope>NUCLEOTIDE SEQUENCE</scope>
    <source>
        <strain evidence="2">CCMP3105</strain>
    </source>
</reference>
<feature type="compositionally biased region" description="Low complexity" evidence="1">
    <location>
        <begin position="588"/>
        <end position="603"/>
    </location>
</feature>
<protein>
    <submittedName>
        <fullName evidence="2">Uncharacterized protein</fullName>
    </submittedName>
</protein>
<gene>
    <name evidence="2" type="ORF">AMON00008_LOCUS37616</name>
    <name evidence="3" type="ORF">AMON00008_LOCUS37617</name>
</gene>
<feature type="region of interest" description="Disordered" evidence="1">
    <location>
        <begin position="500"/>
        <end position="681"/>
    </location>
</feature>
<feature type="compositionally biased region" description="Low complexity" evidence="1">
    <location>
        <begin position="366"/>
        <end position="378"/>
    </location>
</feature>
<feature type="compositionally biased region" description="Low complexity" evidence="1">
    <location>
        <begin position="330"/>
        <end position="340"/>
    </location>
</feature>
<proteinExistence type="predicted"/>
<evidence type="ECO:0000313" key="3">
    <source>
        <dbReference type="EMBL" id="CAE4619046.1"/>
    </source>
</evidence>
<dbReference type="EMBL" id="HBNR01053583">
    <property type="protein sequence ID" value="CAE4619046.1"/>
    <property type="molecule type" value="Transcribed_RNA"/>
</dbReference>
<feature type="region of interest" description="Disordered" evidence="1">
    <location>
        <begin position="321"/>
        <end position="414"/>
    </location>
</feature>
<organism evidence="2">
    <name type="scientific">Alexandrium monilatum</name>
    <dbReference type="NCBI Taxonomy" id="311494"/>
    <lineage>
        <taxon>Eukaryota</taxon>
        <taxon>Sar</taxon>
        <taxon>Alveolata</taxon>
        <taxon>Dinophyceae</taxon>
        <taxon>Gonyaulacales</taxon>
        <taxon>Pyrocystaceae</taxon>
        <taxon>Alexandrium</taxon>
    </lineage>
</organism>
<sequence>MATRQRPPTAPQPPRPGLAAPGLDAVYNWFNTVSSGGIGGLFGSGGANNGGLGNLFGGGSSAGAGGSPSSALSSLSPLGFVCKAPQLRPSTQEAVVTERIVDDQSSAYGRPLDSTPGKREAGASQVNARSPLSPRRDAASSSSGAGPQGAEAGGGASGSRRTSRVNAYEADKEDLLDQHVGYYLRHHPHIHALHVIARKRPGVYDLDGREIKVEWQYATEPGGQGFLVVLDGPLRQPFSDYMDMTEANAEYDSEGIGSRSALHSIPKEKRMSFHDQHKMYNRLEAMKVAKEQALVRERAADYVKDGREVPGDLMVKYKKTIQQKLDPGGRRASAAAAARQRSQEMGAAQAQAATPVRQPSVASPYPGAATPQPLAATPGPGGAGRTPGSTPARARGPSEEVAVTGTQRSGGDFVVPTADQPDTIAPITLEGLNSLGSAGAATPVECKLSDGVTRYRGQARARARTESPTRREIQWPSYVPPADAGSASYAPPVLPDAALSRSYVPPPMRRDSRGSPHMPPAVHEGLSRSYVPPVAPELQGAAPEKTPSHDWTGGANSPGNPGTAGQTGVGSCARPPPGSGPASGGGSSSSSPHGSQAPPASSGGWQGPTPGVGRPSAAQLLAPQPNIFGPPFGGAQLGPSPMGASGPPPAPATRGLSGLGGGLAPTGAQAPQQPQYAWWQQ</sequence>
<feature type="compositionally biased region" description="Polar residues" evidence="1">
    <location>
        <begin position="554"/>
        <end position="566"/>
    </location>
</feature>
<accession>A0A6T1GWJ5</accession>
<feature type="compositionally biased region" description="Low complexity" evidence="1">
    <location>
        <begin position="665"/>
        <end position="675"/>
    </location>
</feature>
<feature type="compositionally biased region" description="Low complexity" evidence="1">
    <location>
        <begin position="128"/>
        <end position="150"/>
    </location>
</feature>
<dbReference type="EMBL" id="HBNR01053582">
    <property type="protein sequence ID" value="CAE4619044.1"/>
    <property type="molecule type" value="Transcribed_RNA"/>
</dbReference>
<name>A0A6T1GWJ5_9DINO</name>
<evidence type="ECO:0000313" key="2">
    <source>
        <dbReference type="EMBL" id="CAE4619044.1"/>
    </source>
</evidence>
<feature type="region of interest" description="Disordered" evidence="1">
    <location>
        <begin position="88"/>
        <end position="170"/>
    </location>
</feature>